<dbReference type="PANTHER" id="PTHR32305:SF15">
    <property type="entry name" value="PROTEIN RHSA-RELATED"/>
    <property type="match status" value="1"/>
</dbReference>
<sequence>MSVSTPIRQTVGQQFAHSGDGVALLNAGGTSPRPLGPVKQLTVARGDTVDVTAFGMYQQPVQQSNWGFSLASFVASLLQQQPAAPFMDGGKRVRVLPLLNVGLGLVPVVQQLSGGVPKSYLRVLVYNADSALVDSRTQQLTSIAQGGYEQLSLRVFVPQAGYVQTYVANESDTDVFFDDITVEHRQGLQVQENQYDPYGLDLAGLSHSSIPGNKYTFNGKEQQSDFGFNWQDFGFRMYDYTIGRWNTTDPLSGMRNWVQPYNFVQNNPLNRLDPNGLTDFTLDKKTGDVKQVGTSNDDPDRILRTDKNGIKYKKNGEARVAIGNIEKGILENGQNFRNNDNLIKVNGNNQPSSKGVESFALKLSNYLGIEIAGIYMSKTDNGNISHIAIGYYGGNTLTSAKSHGNTLAYSENLTVTGFFHTHPSMNVRLSDRVVPSDNDLTSMNNYNTVIKNENIISVSGTCIKYSHNLQYFFITSPEIYDPSQDFMKINYTTGYSSRLD</sequence>
<evidence type="ECO:0000313" key="2">
    <source>
        <dbReference type="Proteomes" id="UP000273500"/>
    </source>
</evidence>
<dbReference type="NCBIfam" id="TIGR03696">
    <property type="entry name" value="Rhs_assc_core"/>
    <property type="match status" value="1"/>
</dbReference>
<accession>A0A3R9MJ95</accession>
<dbReference type="Gene3D" id="2.180.10.10">
    <property type="entry name" value="RHS repeat-associated core"/>
    <property type="match status" value="1"/>
</dbReference>
<name>A0A3R9MJ95_9BACT</name>
<dbReference type="InterPro" id="IPR050708">
    <property type="entry name" value="T6SS_VgrG/RHS"/>
</dbReference>
<dbReference type="RefSeq" id="WP_125422389.1">
    <property type="nucleotide sequence ID" value="NZ_RWIT01000010.1"/>
</dbReference>
<keyword evidence="2" id="KW-1185">Reference proteome</keyword>
<evidence type="ECO:0000313" key="1">
    <source>
        <dbReference type="EMBL" id="RSK47173.1"/>
    </source>
</evidence>
<protein>
    <submittedName>
        <fullName evidence="1">RHS repeat-associated core domain-containing protein</fullName>
    </submittedName>
</protein>
<organism evidence="1 2">
    <name type="scientific">Hymenobacter rigui</name>
    <dbReference type="NCBI Taxonomy" id="334424"/>
    <lineage>
        <taxon>Bacteria</taxon>
        <taxon>Pseudomonadati</taxon>
        <taxon>Bacteroidota</taxon>
        <taxon>Cytophagia</taxon>
        <taxon>Cytophagales</taxon>
        <taxon>Hymenobacteraceae</taxon>
        <taxon>Hymenobacter</taxon>
    </lineage>
</organism>
<dbReference type="AlphaFoldDB" id="A0A3R9MJ95"/>
<proteinExistence type="predicted"/>
<dbReference type="PANTHER" id="PTHR32305">
    <property type="match status" value="1"/>
</dbReference>
<dbReference type="Proteomes" id="UP000273500">
    <property type="component" value="Unassembled WGS sequence"/>
</dbReference>
<reference evidence="1 2" key="1">
    <citation type="submission" date="2018-12" db="EMBL/GenBank/DDBJ databases">
        <authorList>
            <person name="Feng G."/>
            <person name="Zhu H."/>
        </authorList>
    </citation>
    <scope>NUCLEOTIDE SEQUENCE [LARGE SCALE GENOMIC DNA]</scope>
    <source>
        <strain evidence="1 2">KCTC 12533</strain>
    </source>
</reference>
<dbReference type="InterPro" id="IPR022385">
    <property type="entry name" value="Rhs_assc_core"/>
</dbReference>
<dbReference type="EMBL" id="RWIT01000010">
    <property type="protein sequence ID" value="RSK47173.1"/>
    <property type="molecule type" value="Genomic_DNA"/>
</dbReference>
<comment type="caution">
    <text evidence="1">The sequence shown here is derived from an EMBL/GenBank/DDBJ whole genome shotgun (WGS) entry which is preliminary data.</text>
</comment>
<dbReference type="OrthoDB" id="976756at2"/>
<gene>
    <name evidence="1" type="ORF">EI291_16400</name>
</gene>